<gene>
    <name evidence="4" type="ORF">H2200_007920</name>
</gene>
<feature type="region of interest" description="Disordered" evidence="2">
    <location>
        <begin position="772"/>
        <end position="829"/>
    </location>
</feature>
<dbReference type="Gene3D" id="1.20.58.2130">
    <property type="match status" value="1"/>
</dbReference>
<feature type="region of interest" description="Disordered" evidence="2">
    <location>
        <begin position="960"/>
        <end position="995"/>
    </location>
</feature>
<feature type="compositionally biased region" description="Polar residues" evidence="2">
    <location>
        <begin position="894"/>
        <end position="912"/>
    </location>
</feature>
<feature type="region of interest" description="Disordered" evidence="2">
    <location>
        <begin position="396"/>
        <end position="419"/>
    </location>
</feature>
<dbReference type="InterPro" id="IPR042511">
    <property type="entry name" value="Sld3"/>
</dbReference>
<dbReference type="Pfam" id="PF08639">
    <property type="entry name" value="Sld3_STD"/>
    <property type="match status" value="1"/>
</dbReference>
<name>A0AA39CGJ1_9EURO</name>
<evidence type="ECO:0000313" key="5">
    <source>
        <dbReference type="Proteomes" id="UP001172673"/>
    </source>
</evidence>
<feature type="compositionally biased region" description="Basic residues" evidence="2">
    <location>
        <begin position="406"/>
        <end position="417"/>
    </location>
</feature>
<feature type="region of interest" description="Disordered" evidence="2">
    <location>
        <begin position="167"/>
        <end position="199"/>
    </location>
</feature>
<keyword evidence="1" id="KW-0175">Coiled coil</keyword>
<dbReference type="PANTHER" id="PTHR28067:SF1">
    <property type="entry name" value="DNA REPLICATION REGULATOR SLD3"/>
    <property type="match status" value="1"/>
</dbReference>
<feature type="domain" description="DNA replication regulator Sld3 C-terminal" evidence="3">
    <location>
        <begin position="318"/>
        <end position="847"/>
    </location>
</feature>
<dbReference type="Proteomes" id="UP001172673">
    <property type="component" value="Unassembled WGS sequence"/>
</dbReference>
<feature type="compositionally biased region" description="Polar residues" evidence="2">
    <location>
        <begin position="18"/>
        <end position="33"/>
    </location>
</feature>
<feature type="compositionally biased region" description="Low complexity" evidence="2">
    <location>
        <begin position="808"/>
        <end position="829"/>
    </location>
</feature>
<dbReference type="InterPro" id="IPR013948">
    <property type="entry name" value="DNA_replication_reg_Sld3_C"/>
</dbReference>
<dbReference type="EMBL" id="JAPDRK010000011">
    <property type="protein sequence ID" value="KAJ9607841.1"/>
    <property type="molecule type" value="Genomic_DNA"/>
</dbReference>
<evidence type="ECO:0000256" key="2">
    <source>
        <dbReference type="SAM" id="MobiDB-lite"/>
    </source>
</evidence>
<dbReference type="PANTHER" id="PTHR28067">
    <property type="entry name" value="DNA REPLICATION REGULATOR SLD3"/>
    <property type="match status" value="1"/>
</dbReference>
<feature type="region of interest" description="Disordered" evidence="2">
    <location>
        <begin position="609"/>
        <end position="637"/>
    </location>
</feature>
<feature type="region of interest" description="Disordered" evidence="2">
    <location>
        <begin position="843"/>
        <end position="912"/>
    </location>
</feature>
<sequence>MQSLLSLPEQRQRLVLSPTTDNSLNVASNTTRAAPSRKRKSSDLEDDSNEYQQDSFAAKLLSNKGAVTFAPVTLVARACLPLAWLNTWSASSSLVFQAAIPTVEEWEQRALIVRKVPNGSLYAIERVAADTFCACPLQSWVSETWCLDAALGKIADVNVEDLLPTEGHSAQRTHSRTASGSSSTALPTLKSPKRPKNRRGALARMSILALKDPMDNLAMTADVGSPVLIQQSETVSIGHESPCLITSPALVLQPSIAQQLVQEPDHITPGVQNISQNTFAITDGPNEIEYMDSQPLAVPVPDTAISTTTADTNPLGADRLRTQYFEHLYTSKTSLAFYVKGPLARARAHVRTAENASTTIRELTDFYVESILPTKKVDLKYKESISKTVKELPVQQQEDGADVAGSKKKKPRKKKMKLGKDGLWPEEEDFVAKWWRGREIKGTVSGSDQADEMRKEVADLRMRETKMQLLLILEVMLLETAASTLAESEKPANPADPKVKVESVEEDSTTTLLATTPRKQPKKKKRDWSAELDTIVDRLCIWHTVSLDDLLNSSDNQSSKKDANGSTASKPNDSLRDFCKDVLLPFYSAKLPVQVKAVCRKLGGLEVSPQRPQPARPAVGLHRSSSSMSSFLKAKPGQPLTTRTLERVLSEDHRLLRHATPPTTFSRASSISAPIIPTLKREPSERPISRGGMLSKSVSFSNREIDLVADQKVHEAKRRKLDRLAQQKKELEAAIDALKKPDRKTVASQIMDEAEERKRLEREKLAVQISATPKARRVKGQSQMDEPELPPMPMPRLMSRQQEAPMVIPSSSIKPRPKSGLSSSASAPRSSAMKMAVLAAIHETPSRGLGRKTSNPLDLPRLPETSADADELVAITATPAPRYSRHETEALPSSGRNLSSSQPRQTSSQITDTADGLLMKRSRRPVLFTPLKKADVRLDQVFRDAPEIPEQAGRMMDRVMGGKGIDEGFEPPLCDPVTVSKKSRGVEPGSADIEDGDIYDKLGWNDDFDL</sequence>
<keyword evidence="5" id="KW-1185">Reference proteome</keyword>
<dbReference type="AlphaFoldDB" id="A0AA39CGJ1"/>
<evidence type="ECO:0000313" key="4">
    <source>
        <dbReference type="EMBL" id="KAJ9607841.1"/>
    </source>
</evidence>
<dbReference type="GO" id="GO:0031261">
    <property type="term" value="C:DNA replication preinitiation complex"/>
    <property type="evidence" value="ECO:0007669"/>
    <property type="project" value="TreeGrafter"/>
</dbReference>
<evidence type="ECO:0000256" key="1">
    <source>
        <dbReference type="SAM" id="Coils"/>
    </source>
</evidence>
<feature type="coiled-coil region" evidence="1">
    <location>
        <begin position="714"/>
        <end position="763"/>
    </location>
</feature>
<feature type="region of interest" description="Disordered" evidence="2">
    <location>
        <begin position="18"/>
        <end position="48"/>
    </location>
</feature>
<evidence type="ECO:0000259" key="3">
    <source>
        <dbReference type="Pfam" id="PF08639"/>
    </source>
</evidence>
<protein>
    <recommendedName>
        <fullName evidence="3">DNA replication regulator Sld3 C-terminal domain-containing protein</fullName>
    </recommendedName>
</protein>
<feature type="region of interest" description="Disordered" evidence="2">
    <location>
        <begin position="552"/>
        <end position="574"/>
    </location>
</feature>
<reference evidence="4" key="1">
    <citation type="submission" date="2022-10" db="EMBL/GenBank/DDBJ databases">
        <title>Culturing micro-colonial fungi from biological soil crusts in the Mojave desert and describing Neophaeococcomyces mojavensis, and introducing the new genera and species Taxawa tesnikishii.</title>
        <authorList>
            <person name="Kurbessoian T."/>
            <person name="Stajich J.E."/>
        </authorList>
    </citation>
    <scope>NUCLEOTIDE SEQUENCE</scope>
    <source>
        <strain evidence="4">TK_41</strain>
    </source>
</reference>
<accession>A0AA39CGJ1</accession>
<proteinExistence type="predicted"/>
<organism evidence="4 5">
    <name type="scientific">Cladophialophora chaetospira</name>
    <dbReference type="NCBI Taxonomy" id="386627"/>
    <lineage>
        <taxon>Eukaryota</taxon>
        <taxon>Fungi</taxon>
        <taxon>Dikarya</taxon>
        <taxon>Ascomycota</taxon>
        <taxon>Pezizomycotina</taxon>
        <taxon>Eurotiomycetes</taxon>
        <taxon>Chaetothyriomycetidae</taxon>
        <taxon>Chaetothyriales</taxon>
        <taxon>Herpotrichiellaceae</taxon>
        <taxon>Cladophialophora</taxon>
    </lineage>
</organism>
<dbReference type="GO" id="GO:0006270">
    <property type="term" value="P:DNA replication initiation"/>
    <property type="evidence" value="ECO:0007669"/>
    <property type="project" value="InterPro"/>
</dbReference>
<feature type="region of interest" description="Disordered" evidence="2">
    <location>
        <begin position="485"/>
        <end position="527"/>
    </location>
</feature>
<comment type="caution">
    <text evidence="4">The sequence shown here is derived from an EMBL/GenBank/DDBJ whole genome shotgun (WGS) entry which is preliminary data.</text>
</comment>
<feature type="compositionally biased region" description="Polar residues" evidence="2">
    <location>
        <begin position="168"/>
        <end position="186"/>
    </location>
</feature>